<feature type="transmembrane region" description="Helical" evidence="1">
    <location>
        <begin position="50"/>
        <end position="68"/>
    </location>
</feature>
<dbReference type="STRING" id="1036808.A0A0C3A489"/>
<dbReference type="AlphaFoldDB" id="A0A0C3A489"/>
<evidence type="ECO:0008006" key="4">
    <source>
        <dbReference type="Google" id="ProtNLM"/>
    </source>
</evidence>
<dbReference type="HOGENOM" id="CLU_095057_1_1_1"/>
<dbReference type="OrthoDB" id="2501127at2759"/>
<dbReference type="EMBL" id="KN822072">
    <property type="protein sequence ID" value="KIM59507.1"/>
    <property type="molecule type" value="Genomic_DNA"/>
</dbReference>
<keyword evidence="1" id="KW-0812">Transmembrane</keyword>
<feature type="transmembrane region" description="Helical" evidence="1">
    <location>
        <begin position="7"/>
        <end position="30"/>
    </location>
</feature>
<protein>
    <recommendedName>
        <fullName evidence="4">MARVEL domain-containing protein</fullName>
    </recommendedName>
</protein>
<sequence>MIHTLRIFLYILLFIFSAVVLSLCAARLYYTLHLKPYDPLNYGVQFYDPIVVEILVTSIFTLFWSPFVARTIHARLEHRHINFFRGEIIGLFILFLFWIVGAGIATHTGNPPDPRTHWGNLSACWDYSSCRVLTAMLAFTWVSWIMVLALLATSFLFASANKAFLEPMHGRWDRRETFYGSTPMRNLP</sequence>
<reference evidence="3" key="2">
    <citation type="submission" date="2015-01" db="EMBL/GenBank/DDBJ databases">
        <title>Evolutionary Origins and Diversification of the Mycorrhizal Mutualists.</title>
        <authorList>
            <consortium name="DOE Joint Genome Institute"/>
            <consortium name="Mycorrhizal Genomics Consortium"/>
            <person name="Kohler A."/>
            <person name="Kuo A."/>
            <person name="Nagy L.G."/>
            <person name="Floudas D."/>
            <person name="Copeland A."/>
            <person name="Barry K.W."/>
            <person name="Cichocki N."/>
            <person name="Veneault-Fourrey C."/>
            <person name="LaButti K."/>
            <person name="Lindquist E.A."/>
            <person name="Lipzen A."/>
            <person name="Lundell T."/>
            <person name="Morin E."/>
            <person name="Murat C."/>
            <person name="Riley R."/>
            <person name="Ohm R."/>
            <person name="Sun H."/>
            <person name="Tunlid A."/>
            <person name="Henrissat B."/>
            <person name="Grigoriev I.V."/>
            <person name="Hibbett D.S."/>
            <person name="Martin F."/>
        </authorList>
    </citation>
    <scope>NUCLEOTIDE SEQUENCE [LARGE SCALE GENOMIC DNA]</scope>
    <source>
        <strain evidence="3">Foug A</strain>
    </source>
</reference>
<gene>
    <name evidence="2" type="ORF">SCLCIDRAFT_992655</name>
</gene>
<proteinExistence type="predicted"/>
<keyword evidence="3" id="KW-1185">Reference proteome</keyword>
<dbReference type="InParanoid" id="A0A0C3A489"/>
<accession>A0A0C3A489</accession>
<organism evidence="2 3">
    <name type="scientific">Scleroderma citrinum Foug A</name>
    <dbReference type="NCBI Taxonomy" id="1036808"/>
    <lineage>
        <taxon>Eukaryota</taxon>
        <taxon>Fungi</taxon>
        <taxon>Dikarya</taxon>
        <taxon>Basidiomycota</taxon>
        <taxon>Agaricomycotina</taxon>
        <taxon>Agaricomycetes</taxon>
        <taxon>Agaricomycetidae</taxon>
        <taxon>Boletales</taxon>
        <taxon>Sclerodermatineae</taxon>
        <taxon>Sclerodermataceae</taxon>
        <taxon>Scleroderma</taxon>
    </lineage>
</organism>
<reference evidence="2 3" key="1">
    <citation type="submission" date="2014-04" db="EMBL/GenBank/DDBJ databases">
        <authorList>
            <consortium name="DOE Joint Genome Institute"/>
            <person name="Kuo A."/>
            <person name="Kohler A."/>
            <person name="Nagy L.G."/>
            <person name="Floudas D."/>
            <person name="Copeland A."/>
            <person name="Barry K.W."/>
            <person name="Cichocki N."/>
            <person name="Veneault-Fourrey C."/>
            <person name="LaButti K."/>
            <person name="Lindquist E.A."/>
            <person name="Lipzen A."/>
            <person name="Lundell T."/>
            <person name="Morin E."/>
            <person name="Murat C."/>
            <person name="Sun H."/>
            <person name="Tunlid A."/>
            <person name="Henrissat B."/>
            <person name="Grigoriev I.V."/>
            <person name="Hibbett D.S."/>
            <person name="Martin F."/>
            <person name="Nordberg H.P."/>
            <person name="Cantor M.N."/>
            <person name="Hua S.X."/>
        </authorList>
    </citation>
    <scope>NUCLEOTIDE SEQUENCE [LARGE SCALE GENOMIC DNA]</scope>
    <source>
        <strain evidence="2 3">Foug A</strain>
    </source>
</reference>
<feature type="transmembrane region" description="Helical" evidence="1">
    <location>
        <begin position="88"/>
        <end position="106"/>
    </location>
</feature>
<feature type="transmembrane region" description="Helical" evidence="1">
    <location>
        <begin position="141"/>
        <end position="165"/>
    </location>
</feature>
<evidence type="ECO:0000313" key="2">
    <source>
        <dbReference type="EMBL" id="KIM59507.1"/>
    </source>
</evidence>
<evidence type="ECO:0000313" key="3">
    <source>
        <dbReference type="Proteomes" id="UP000053989"/>
    </source>
</evidence>
<keyword evidence="1" id="KW-1133">Transmembrane helix</keyword>
<name>A0A0C3A489_9AGAM</name>
<keyword evidence="1" id="KW-0472">Membrane</keyword>
<evidence type="ECO:0000256" key="1">
    <source>
        <dbReference type="SAM" id="Phobius"/>
    </source>
</evidence>
<dbReference type="Proteomes" id="UP000053989">
    <property type="component" value="Unassembled WGS sequence"/>
</dbReference>